<feature type="region of interest" description="Disordered" evidence="1">
    <location>
        <begin position="28"/>
        <end position="47"/>
    </location>
</feature>
<dbReference type="EMBL" id="CADCUS010000393">
    <property type="protein sequence ID" value="CAA9421507.1"/>
    <property type="molecule type" value="Genomic_DNA"/>
</dbReference>
<accession>A0A6J4PWG0</accession>
<evidence type="ECO:0000313" key="2">
    <source>
        <dbReference type="EMBL" id="CAA9421507.1"/>
    </source>
</evidence>
<feature type="non-terminal residue" evidence="2">
    <location>
        <position position="1"/>
    </location>
</feature>
<sequence length="47" mass="4771">WSSPPPSSASGSCSWCSRCSWSPGRCAVSPTGRTGSRCAGAPVGRSR</sequence>
<feature type="non-terminal residue" evidence="2">
    <location>
        <position position="47"/>
    </location>
</feature>
<proteinExistence type="predicted"/>
<name>A0A6J4PWG0_9PSEU</name>
<gene>
    <name evidence="2" type="ORF">AVDCRST_MAG66-2697</name>
</gene>
<reference evidence="2" key="1">
    <citation type="submission" date="2020-02" db="EMBL/GenBank/DDBJ databases">
        <authorList>
            <person name="Meier V. D."/>
        </authorList>
    </citation>
    <scope>NUCLEOTIDE SEQUENCE</scope>
    <source>
        <strain evidence="2">AVDCRST_MAG66</strain>
    </source>
</reference>
<organism evidence="2">
    <name type="scientific">uncultured Pseudonocardia sp</name>
    <dbReference type="NCBI Taxonomy" id="211455"/>
    <lineage>
        <taxon>Bacteria</taxon>
        <taxon>Bacillati</taxon>
        <taxon>Actinomycetota</taxon>
        <taxon>Actinomycetes</taxon>
        <taxon>Pseudonocardiales</taxon>
        <taxon>Pseudonocardiaceae</taxon>
        <taxon>Pseudonocardia</taxon>
        <taxon>environmental samples</taxon>
    </lineage>
</organism>
<protein>
    <submittedName>
        <fullName evidence="2">Uncharacterized protein</fullName>
    </submittedName>
</protein>
<evidence type="ECO:0000256" key="1">
    <source>
        <dbReference type="SAM" id="MobiDB-lite"/>
    </source>
</evidence>
<dbReference type="AlphaFoldDB" id="A0A6J4PWG0"/>